<evidence type="ECO:0000256" key="1">
    <source>
        <dbReference type="ARBA" id="ARBA00004496"/>
    </source>
</evidence>
<evidence type="ECO:0000313" key="8">
    <source>
        <dbReference type="Proteomes" id="UP000653305"/>
    </source>
</evidence>
<evidence type="ECO:0000256" key="2">
    <source>
        <dbReference type="ARBA" id="ARBA00006133"/>
    </source>
</evidence>
<evidence type="ECO:0000259" key="5">
    <source>
        <dbReference type="Pfam" id="PF10193"/>
    </source>
</evidence>
<reference evidence="7" key="1">
    <citation type="submission" date="2020-07" db="EMBL/GenBank/DDBJ databases">
        <title>Ethylene signaling mediates host invasion by parasitic plants.</title>
        <authorList>
            <person name="Yoshida S."/>
        </authorList>
    </citation>
    <scope>NUCLEOTIDE SEQUENCE</scope>
    <source>
        <strain evidence="7">Okayama</strain>
    </source>
</reference>
<evidence type="ECO:0000259" key="6">
    <source>
        <dbReference type="Pfam" id="PF25320"/>
    </source>
</evidence>
<dbReference type="Pfam" id="PF10193">
    <property type="entry name" value="Telomere_reg-2"/>
    <property type="match status" value="1"/>
</dbReference>
<evidence type="ECO:0000256" key="3">
    <source>
        <dbReference type="ARBA" id="ARBA00022490"/>
    </source>
</evidence>
<gene>
    <name evidence="7" type="ORF">PHJA_001026200</name>
</gene>
<evidence type="ECO:0000256" key="4">
    <source>
        <dbReference type="SAM" id="MobiDB-lite"/>
    </source>
</evidence>
<dbReference type="OrthoDB" id="10258062at2759"/>
<proteinExistence type="inferred from homology"/>
<dbReference type="PANTHER" id="PTHR15830:SF10">
    <property type="entry name" value="TELOMERE LENGTH REGULATION PROTEIN TEL2 HOMOLOG"/>
    <property type="match status" value="1"/>
</dbReference>
<dbReference type="Proteomes" id="UP000653305">
    <property type="component" value="Unassembled WGS sequence"/>
</dbReference>
<protein>
    <submittedName>
        <fullName evidence="7">Telomere length regulation protein tel2 homolog</fullName>
    </submittedName>
</protein>
<organism evidence="7 8">
    <name type="scientific">Phtheirospermum japonicum</name>
    <dbReference type="NCBI Taxonomy" id="374723"/>
    <lineage>
        <taxon>Eukaryota</taxon>
        <taxon>Viridiplantae</taxon>
        <taxon>Streptophyta</taxon>
        <taxon>Embryophyta</taxon>
        <taxon>Tracheophyta</taxon>
        <taxon>Spermatophyta</taxon>
        <taxon>Magnoliopsida</taxon>
        <taxon>eudicotyledons</taxon>
        <taxon>Gunneridae</taxon>
        <taxon>Pentapetalae</taxon>
        <taxon>asterids</taxon>
        <taxon>lamiids</taxon>
        <taxon>Lamiales</taxon>
        <taxon>Orobanchaceae</taxon>
        <taxon>Orobanchaceae incertae sedis</taxon>
        <taxon>Phtheirospermum</taxon>
    </lineage>
</organism>
<dbReference type="InterPro" id="IPR019337">
    <property type="entry name" value="Telomere_length_regulation_dom"/>
</dbReference>
<sequence length="792" mass="88446">MEGEETAEKNRRELERRVLEKVGHVISSVDEAKNVDQIILALYSLAVCLFPLHPRSISGSVDEKYRDELFAVDVPCEDERTEWWNVFYRGSSFSAFSRVLLYDVASSWLACFPASARKHVYDVFFINGCAAEIVKVLVPCLRLSGSGGYNSIAVCSNAERLLVLCLLESDMILQMSRDFAGFRQFENLSHGQLKEAISRVSQLITSIPDKARRGAPTSLSPHLFFKRLTTQLLHGVEEWDLMLVDKLAVPNGSHMDGAIIFIGEAFARISRRGSTDVLLCEVIPRVLGHVRSVLSSTSDLAFSEIFESKPGSNFWLKIMEAVNDFHSVERIAEELLHQLAAQNVNDVEGYWVLWILFGRIYKCQASIRFAFVEKFLLWKVFPICCLRWIIHFAVLECAPDSSSLKSYKARSLSDTMHRLVDSDVTAALGLCLEKMTKKDLDATKDGLHSILQGISCRLESPVYLIRKMASTIAFVFSRIIDPQNPLYLDDSFQEETIDWEFGLATSGKVSACNAEKTNEREEIPKRENGVVSSSKIKKKKESEFNLIDPDEVIDPATLNDESNFDEDESDNESEDSSDSSLQPYDLTDDDADLKRNFTQLVDVVAALRKSDDAEGVEKALDVAEKLIRASPDELKYIAGDLAKVVVQVRCSDSTVEGEEESAEEKRQKALVALIVTEISQHAEAYVRRSVLFAASCVLLALHPSYVASAVVEGNSEISQGLEWVRAFALQVAESDIDKDCHTLAMTCLQLHAEMALQASRALESSEDTSTAKSISLFPIVSNRSIKIPHLNM</sequence>
<dbReference type="GO" id="GO:0042162">
    <property type="term" value="F:telomeric DNA binding"/>
    <property type="evidence" value="ECO:0007669"/>
    <property type="project" value="TreeGrafter"/>
</dbReference>
<dbReference type="GO" id="GO:0005829">
    <property type="term" value="C:cytosol"/>
    <property type="evidence" value="ECO:0007669"/>
    <property type="project" value="TreeGrafter"/>
</dbReference>
<feature type="compositionally biased region" description="Acidic residues" evidence="4">
    <location>
        <begin position="562"/>
        <end position="577"/>
    </location>
</feature>
<dbReference type="PANTHER" id="PTHR15830">
    <property type="entry name" value="TELOMERE LENGTH REGULATION PROTEIN TEL2 FAMILY MEMBER"/>
    <property type="match status" value="1"/>
</dbReference>
<comment type="caution">
    <text evidence="7">The sequence shown here is derived from an EMBL/GenBank/DDBJ whole genome shotgun (WGS) entry which is preliminary data.</text>
</comment>
<dbReference type="GO" id="GO:0051879">
    <property type="term" value="F:Hsp90 protein binding"/>
    <property type="evidence" value="ECO:0007669"/>
    <property type="project" value="TreeGrafter"/>
</dbReference>
<dbReference type="EMBL" id="BMAC01000173">
    <property type="protein sequence ID" value="GFP88825.1"/>
    <property type="molecule type" value="Genomic_DNA"/>
</dbReference>
<name>A0A830C046_9LAMI</name>
<dbReference type="InterPro" id="IPR038528">
    <property type="entry name" value="TEL2_C_sf"/>
</dbReference>
<comment type="similarity">
    <text evidence="2">Belongs to the TEL2 family.</text>
</comment>
<dbReference type="InterPro" id="IPR051970">
    <property type="entry name" value="TEL2_Regulation"/>
</dbReference>
<feature type="domain" description="Telomere length regulation protein conserved" evidence="5">
    <location>
        <begin position="599"/>
        <end position="687"/>
    </location>
</feature>
<feature type="compositionally biased region" description="Basic and acidic residues" evidence="4">
    <location>
        <begin position="516"/>
        <end position="528"/>
    </location>
</feature>
<dbReference type="AlphaFoldDB" id="A0A830C046"/>
<keyword evidence="8" id="KW-1185">Reference proteome</keyword>
<dbReference type="Pfam" id="PF25320">
    <property type="entry name" value="TELO2_ARM"/>
    <property type="match status" value="1"/>
</dbReference>
<feature type="domain" description="TELO2 ARM repeat" evidence="6">
    <location>
        <begin position="275"/>
        <end position="499"/>
    </location>
</feature>
<feature type="region of interest" description="Disordered" evidence="4">
    <location>
        <begin position="515"/>
        <end position="534"/>
    </location>
</feature>
<dbReference type="InterPro" id="IPR057348">
    <property type="entry name" value="TELO2_ARM"/>
</dbReference>
<comment type="subcellular location">
    <subcellularLocation>
        <location evidence="1">Cytoplasm</location>
    </subcellularLocation>
</comment>
<dbReference type="Gene3D" id="1.25.40.720">
    <property type="entry name" value="Telomere length regulation protein 2, C-terminal domain"/>
    <property type="match status" value="1"/>
</dbReference>
<keyword evidence="3" id="KW-0963">Cytoplasm</keyword>
<accession>A0A830C046</accession>
<dbReference type="GO" id="GO:0051083">
    <property type="term" value="P:'de novo' cotranslational protein folding"/>
    <property type="evidence" value="ECO:0007669"/>
    <property type="project" value="TreeGrafter"/>
</dbReference>
<evidence type="ECO:0000313" key="7">
    <source>
        <dbReference type="EMBL" id="GFP88825.1"/>
    </source>
</evidence>
<feature type="region of interest" description="Disordered" evidence="4">
    <location>
        <begin position="550"/>
        <end position="588"/>
    </location>
</feature>